<evidence type="ECO:0000313" key="3">
    <source>
        <dbReference type="Proteomes" id="UP000291591"/>
    </source>
</evidence>
<dbReference type="NCBIfam" id="TIGR02611">
    <property type="entry name" value="TIGR02611 family protein"/>
    <property type="match status" value="1"/>
</dbReference>
<dbReference type="InterPro" id="IPR013434">
    <property type="entry name" value="CHP02611"/>
</dbReference>
<keyword evidence="1" id="KW-0812">Transmembrane</keyword>
<evidence type="ECO:0000313" key="2">
    <source>
        <dbReference type="EMBL" id="RZT86955.1"/>
    </source>
</evidence>
<feature type="transmembrane region" description="Helical" evidence="1">
    <location>
        <begin position="28"/>
        <end position="49"/>
    </location>
</feature>
<gene>
    <name evidence="2" type="ORF">EV383_3857</name>
</gene>
<proteinExistence type="predicted"/>
<reference evidence="2 3" key="1">
    <citation type="submission" date="2019-02" db="EMBL/GenBank/DDBJ databases">
        <title>Sequencing the genomes of 1000 actinobacteria strains.</title>
        <authorList>
            <person name="Klenk H.-P."/>
        </authorList>
    </citation>
    <scope>NUCLEOTIDE SEQUENCE [LARGE SCALE GENOMIC DNA]</scope>
    <source>
        <strain evidence="2 3">DSM 45779</strain>
    </source>
</reference>
<name>A0A4Q7UYS6_PSEST</name>
<dbReference type="RefSeq" id="WP_130291168.1">
    <property type="nucleotide sequence ID" value="NZ_SHKL01000001.1"/>
</dbReference>
<comment type="caution">
    <text evidence="2">The sequence shown here is derived from an EMBL/GenBank/DDBJ whole genome shotgun (WGS) entry which is preliminary data.</text>
</comment>
<dbReference type="EMBL" id="SHKL01000001">
    <property type="protein sequence ID" value="RZT86955.1"/>
    <property type="molecule type" value="Genomic_DNA"/>
</dbReference>
<dbReference type="AlphaFoldDB" id="A0A4Q7UYS6"/>
<keyword evidence="1" id="KW-0472">Membrane</keyword>
<keyword evidence="1" id="KW-1133">Transmembrane helix</keyword>
<feature type="transmembrane region" description="Helical" evidence="1">
    <location>
        <begin position="101"/>
        <end position="127"/>
    </location>
</feature>
<evidence type="ECO:0000256" key="1">
    <source>
        <dbReference type="SAM" id="Phobius"/>
    </source>
</evidence>
<protein>
    <submittedName>
        <fullName evidence="2">Uncharacterized protein (TIGR02611 family)</fullName>
    </submittedName>
</protein>
<dbReference type="Pfam" id="PF09656">
    <property type="entry name" value="PGPGW"/>
    <property type="match status" value="1"/>
</dbReference>
<keyword evidence="3" id="KW-1185">Reference proteome</keyword>
<accession>A0A4Q7UYS6</accession>
<dbReference type="InterPro" id="IPR019099">
    <property type="entry name" value="Uncharacterised_PGPGW_TM"/>
</dbReference>
<organism evidence="2 3">
    <name type="scientific">Pseudonocardia sediminis</name>
    <dbReference type="NCBI Taxonomy" id="1397368"/>
    <lineage>
        <taxon>Bacteria</taxon>
        <taxon>Bacillati</taxon>
        <taxon>Actinomycetota</taxon>
        <taxon>Actinomycetes</taxon>
        <taxon>Pseudonocardiales</taxon>
        <taxon>Pseudonocardiaceae</taxon>
        <taxon>Pseudonocardia</taxon>
    </lineage>
</organism>
<dbReference type="Proteomes" id="UP000291591">
    <property type="component" value="Unassembled WGS sequence"/>
</dbReference>
<dbReference type="OrthoDB" id="3295542at2"/>
<sequence>MSDTKVRRAGGGLRGFRSRIDANPTMRLTYRIVIGVIGTIVLIAGIIAIPYPGPGWLIVFAGLGILATEFAWARRTLTYARGKYNAWTAWLGRQSTFVRPLVLGMTGLIVLATLYLLGAFYLVAGWVGLEQLTWLKSPIFG</sequence>
<feature type="transmembrane region" description="Helical" evidence="1">
    <location>
        <begin position="55"/>
        <end position="73"/>
    </location>
</feature>